<evidence type="ECO:0000259" key="8">
    <source>
        <dbReference type="Pfam" id="PF02771"/>
    </source>
</evidence>
<feature type="domain" description="Acyl-CoA dehydrogenase/oxidase C-terminal" evidence="6">
    <location>
        <begin position="228"/>
        <end position="375"/>
    </location>
</feature>
<dbReference type="SUPFAM" id="SSF47203">
    <property type="entry name" value="Acyl-CoA dehydrogenase C-terminal domain-like"/>
    <property type="match status" value="1"/>
</dbReference>
<evidence type="ECO:0000259" key="6">
    <source>
        <dbReference type="Pfam" id="PF00441"/>
    </source>
</evidence>
<keyword evidence="10" id="KW-1185">Reference proteome</keyword>
<dbReference type="EMBL" id="JABUFE010000019">
    <property type="protein sequence ID" value="NSX56786.1"/>
    <property type="molecule type" value="Genomic_DNA"/>
</dbReference>
<dbReference type="InterPro" id="IPR046373">
    <property type="entry name" value="Acyl-CoA_Oxase/DH_mid-dom_sf"/>
</dbReference>
<dbReference type="InterPro" id="IPR036250">
    <property type="entry name" value="AcylCo_DH-like_C"/>
</dbReference>
<dbReference type="PANTHER" id="PTHR43884">
    <property type="entry name" value="ACYL-COA DEHYDROGENASE"/>
    <property type="match status" value="1"/>
</dbReference>
<evidence type="ECO:0000256" key="5">
    <source>
        <dbReference type="RuleBase" id="RU362125"/>
    </source>
</evidence>
<dbReference type="InterPro" id="IPR009100">
    <property type="entry name" value="AcylCoA_DH/oxidase_NM_dom_sf"/>
</dbReference>
<dbReference type="Gene3D" id="1.10.540.10">
    <property type="entry name" value="Acyl-CoA dehydrogenase/oxidase, N-terminal domain"/>
    <property type="match status" value="1"/>
</dbReference>
<comment type="cofactor">
    <cofactor evidence="1 5">
        <name>FAD</name>
        <dbReference type="ChEBI" id="CHEBI:57692"/>
    </cofactor>
</comment>
<sequence>MAVCRNTYQEQLFNTYAELGRSVARSAKINDTNATLDYESWQKISDEGIWRIAVPKELGGFGGTWIDAIAALEGLSTTAEDLGFLVTTLGHLGSIKVLLDEGTPRQRERWLPRLLDGVIGVTAMTEQSGGSDLSRMKLSAHQNGNGFILSGQKVHITNAPVAQLGMIAGRIPSLGQKKDITLFFVDLDGPGVHIGETEDNLGIRTSPTASIEFDRVPLTLENIIGQPGDGLRVLYDIIAFERALYGAMAAGMIENHIMRTYKRVTERNAFGKPLAVNQYVQGRLTDMKMASIICRTLTYAAFEELDRGVPTASILCSATKYFAGENLVMSGENMMQLFGHLGYGNNDISRMMRDALGMRIAGGTSDIQRINIFNQMSRLQEVQQDCIEPEVATMAMAVDESIKVSA</sequence>
<dbReference type="Proteomes" id="UP000777935">
    <property type="component" value="Unassembled WGS sequence"/>
</dbReference>
<evidence type="ECO:0000313" key="10">
    <source>
        <dbReference type="Proteomes" id="UP000777935"/>
    </source>
</evidence>
<accession>A0ABX2IXA7</accession>
<dbReference type="Pfam" id="PF02771">
    <property type="entry name" value="Acyl-CoA_dh_N"/>
    <property type="match status" value="1"/>
</dbReference>
<dbReference type="Gene3D" id="2.40.110.10">
    <property type="entry name" value="Butyryl-CoA Dehydrogenase, subunit A, domain 2"/>
    <property type="match status" value="1"/>
</dbReference>
<dbReference type="Pfam" id="PF02770">
    <property type="entry name" value="Acyl-CoA_dh_M"/>
    <property type="match status" value="1"/>
</dbReference>
<dbReference type="RefSeq" id="WP_174139938.1">
    <property type="nucleotide sequence ID" value="NZ_JABUFE010000019.1"/>
</dbReference>
<dbReference type="InterPro" id="IPR009075">
    <property type="entry name" value="AcylCo_DH/oxidase_C"/>
</dbReference>
<organism evidence="9 10">
    <name type="scientific">Parasulfitobacter algicola</name>
    <dbReference type="NCBI Taxonomy" id="2614809"/>
    <lineage>
        <taxon>Bacteria</taxon>
        <taxon>Pseudomonadati</taxon>
        <taxon>Pseudomonadota</taxon>
        <taxon>Alphaproteobacteria</taxon>
        <taxon>Rhodobacterales</taxon>
        <taxon>Roseobacteraceae</taxon>
        <taxon>Parasulfitobacter</taxon>
    </lineage>
</organism>
<protein>
    <submittedName>
        <fullName evidence="9">Acyl-CoA/acyl-ACP dehydrogenase</fullName>
    </submittedName>
</protein>
<dbReference type="Pfam" id="PF00441">
    <property type="entry name" value="Acyl-CoA_dh_1"/>
    <property type="match status" value="1"/>
</dbReference>
<dbReference type="InterPro" id="IPR037069">
    <property type="entry name" value="AcylCoA_DH/ox_N_sf"/>
</dbReference>
<keyword evidence="5" id="KW-0560">Oxidoreductase</keyword>
<evidence type="ECO:0000256" key="4">
    <source>
        <dbReference type="ARBA" id="ARBA00022827"/>
    </source>
</evidence>
<name>A0ABX2IXA7_9RHOB</name>
<feature type="domain" description="Acyl-CoA oxidase/dehydrogenase middle" evidence="7">
    <location>
        <begin position="122"/>
        <end position="216"/>
    </location>
</feature>
<dbReference type="CDD" id="cd00567">
    <property type="entry name" value="ACAD"/>
    <property type="match status" value="1"/>
</dbReference>
<dbReference type="Gene3D" id="1.20.140.10">
    <property type="entry name" value="Butyryl-CoA Dehydrogenase, subunit A, domain 3"/>
    <property type="match status" value="1"/>
</dbReference>
<dbReference type="InterPro" id="IPR013786">
    <property type="entry name" value="AcylCoA_DH/ox_N"/>
</dbReference>
<comment type="caution">
    <text evidence="9">The sequence shown here is derived from an EMBL/GenBank/DDBJ whole genome shotgun (WGS) entry which is preliminary data.</text>
</comment>
<comment type="similarity">
    <text evidence="2 5">Belongs to the acyl-CoA dehydrogenase family.</text>
</comment>
<dbReference type="InterPro" id="IPR006091">
    <property type="entry name" value="Acyl-CoA_Oxase/DH_mid-dom"/>
</dbReference>
<dbReference type="PANTHER" id="PTHR43884:SF12">
    <property type="entry name" value="ISOVALERYL-COA DEHYDROGENASE, MITOCHONDRIAL-RELATED"/>
    <property type="match status" value="1"/>
</dbReference>
<proteinExistence type="inferred from homology"/>
<evidence type="ECO:0000313" key="9">
    <source>
        <dbReference type="EMBL" id="NSX56786.1"/>
    </source>
</evidence>
<evidence type="ECO:0000256" key="1">
    <source>
        <dbReference type="ARBA" id="ARBA00001974"/>
    </source>
</evidence>
<gene>
    <name evidence="9" type="ORF">HRQ87_18545</name>
</gene>
<reference evidence="9 10" key="1">
    <citation type="submission" date="2020-06" db="EMBL/GenBank/DDBJ databases">
        <title>Sulfitobacter algicola sp. nov., isolated from green algae.</title>
        <authorList>
            <person name="Wang C."/>
        </authorList>
    </citation>
    <scope>NUCLEOTIDE SEQUENCE [LARGE SCALE GENOMIC DNA]</scope>
    <source>
        <strain evidence="9 10">1151</strain>
    </source>
</reference>
<keyword evidence="4 5" id="KW-0274">FAD</keyword>
<evidence type="ECO:0000259" key="7">
    <source>
        <dbReference type="Pfam" id="PF02770"/>
    </source>
</evidence>
<dbReference type="SUPFAM" id="SSF56645">
    <property type="entry name" value="Acyl-CoA dehydrogenase NM domain-like"/>
    <property type="match status" value="1"/>
</dbReference>
<keyword evidence="3 5" id="KW-0285">Flavoprotein</keyword>
<evidence type="ECO:0000256" key="3">
    <source>
        <dbReference type="ARBA" id="ARBA00022630"/>
    </source>
</evidence>
<feature type="domain" description="Acyl-CoA dehydrogenase/oxidase N-terminal" evidence="8">
    <location>
        <begin position="23"/>
        <end position="117"/>
    </location>
</feature>
<evidence type="ECO:0000256" key="2">
    <source>
        <dbReference type="ARBA" id="ARBA00009347"/>
    </source>
</evidence>